<name>E4T2V7_PALPW</name>
<gene>
    <name evidence="1" type="ordered locus">Palpr_0901</name>
</gene>
<evidence type="ECO:0000313" key="2">
    <source>
        <dbReference type="Proteomes" id="UP000008718"/>
    </source>
</evidence>
<dbReference type="HOGENOM" id="CLU_1501388_0_0_10"/>
<keyword evidence="2" id="KW-1185">Reference proteome</keyword>
<organism evidence="1 2">
    <name type="scientific">Paludibacter propionicigenes (strain DSM 17365 / JCM 13257 / WB4)</name>
    <dbReference type="NCBI Taxonomy" id="694427"/>
    <lineage>
        <taxon>Bacteria</taxon>
        <taxon>Pseudomonadati</taxon>
        <taxon>Bacteroidota</taxon>
        <taxon>Bacteroidia</taxon>
        <taxon>Bacteroidales</taxon>
        <taxon>Paludibacteraceae</taxon>
        <taxon>Paludibacter</taxon>
    </lineage>
</organism>
<dbReference type="OrthoDB" id="1164858at2"/>
<sequence>MKRVIISNLFILFTALSFGQKLTLAQKESVHKIMTDIGKDDQKYRWQLMLGELDSVKLDSLKKLPDQVKFARIKKVMKNELGFNKSTKDSILHLQNEIDSLNNLKFLSVINQYGYPSFKRTGSTVSSTLILHLVSETNFKLLESLFKTELYKKNMPAEEFAKWFDRCQIVMNKKQLYGEYDQQYPCVENIKISNTERKKIGLKKLKNNDCR</sequence>
<dbReference type="eggNOG" id="ENOG50343VF">
    <property type="taxonomic scope" value="Bacteria"/>
</dbReference>
<proteinExistence type="predicted"/>
<protein>
    <submittedName>
        <fullName evidence="1">Uncharacterized protein</fullName>
    </submittedName>
</protein>
<dbReference type="AlphaFoldDB" id="E4T2V7"/>
<evidence type="ECO:0000313" key="1">
    <source>
        <dbReference type="EMBL" id="ADQ79051.1"/>
    </source>
</evidence>
<reference key="1">
    <citation type="submission" date="2010-11" db="EMBL/GenBank/DDBJ databases">
        <title>The complete genome of Paludibacter propionicigenes DSM 17365.</title>
        <authorList>
            <consortium name="US DOE Joint Genome Institute (JGI-PGF)"/>
            <person name="Lucas S."/>
            <person name="Copeland A."/>
            <person name="Lapidus A."/>
            <person name="Bruce D."/>
            <person name="Goodwin L."/>
            <person name="Pitluck S."/>
            <person name="Kyrpides N."/>
            <person name="Mavromatis K."/>
            <person name="Ivanova N."/>
            <person name="Munk A.C."/>
            <person name="Brettin T."/>
            <person name="Detter J.C."/>
            <person name="Han C."/>
            <person name="Tapia R."/>
            <person name="Land M."/>
            <person name="Hauser L."/>
            <person name="Markowitz V."/>
            <person name="Cheng J.-F."/>
            <person name="Hugenholtz P."/>
            <person name="Woyke T."/>
            <person name="Wu D."/>
            <person name="Gronow S."/>
            <person name="Wellnitz S."/>
            <person name="Brambilla E."/>
            <person name="Klenk H.-P."/>
            <person name="Eisen J.A."/>
        </authorList>
    </citation>
    <scope>NUCLEOTIDE SEQUENCE</scope>
    <source>
        <strain>WB4</strain>
    </source>
</reference>
<dbReference type="RefSeq" id="WP_013444420.1">
    <property type="nucleotide sequence ID" value="NC_014734.1"/>
</dbReference>
<dbReference type="Proteomes" id="UP000008718">
    <property type="component" value="Chromosome"/>
</dbReference>
<accession>E4T2V7</accession>
<dbReference type="KEGG" id="ppn:Palpr_0901"/>
<dbReference type="EMBL" id="CP002345">
    <property type="protein sequence ID" value="ADQ79051.1"/>
    <property type="molecule type" value="Genomic_DNA"/>
</dbReference>
<reference evidence="1 2" key="2">
    <citation type="journal article" date="2011" name="Stand. Genomic Sci.">
        <title>Complete genome sequence of Paludibacter propionicigenes type strain (WB4).</title>
        <authorList>
            <person name="Gronow S."/>
            <person name="Munk C."/>
            <person name="Lapidus A."/>
            <person name="Nolan M."/>
            <person name="Lucas S."/>
            <person name="Hammon N."/>
            <person name="Deshpande S."/>
            <person name="Cheng J.F."/>
            <person name="Tapia R."/>
            <person name="Han C."/>
            <person name="Goodwin L."/>
            <person name="Pitluck S."/>
            <person name="Liolios K."/>
            <person name="Ivanova N."/>
            <person name="Mavromatis K."/>
            <person name="Mikhailova N."/>
            <person name="Pati A."/>
            <person name="Chen A."/>
            <person name="Palaniappan K."/>
            <person name="Land M."/>
            <person name="Hauser L."/>
            <person name="Chang Y.J."/>
            <person name="Jeffries C.D."/>
            <person name="Brambilla E."/>
            <person name="Rohde M."/>
            <person name="Goker M."/>
            <person name="Detter J.C."/>
            <person name="Woyke T."/>
            <person name="Bristow J."/>
            <person name="Eisen J.A."/>
            <person name="Markowitz V."/>
            <person name="Hugenholtz P."/>
            <person name="Kyrpides N.C."/>
            <person name="Klenk H.P."/>
        </authorList>
    </citation>
    <scope>NUCLEOTIDE SEQUENCE [LARGE SCALE GENOMIC DNA]</scope>
    <source>
        <strain evidence="2">DSM 17365 / JCM 13257 / WB4</strain>
    </source>
</reference>